<evidence type="ECO:0000313" key="2">
    <source>
        <dbReference type="EMBL" id="QEC72795.1"/>
    </source>
</evidence>
<keyword evidence="3" id="KW-1185">Reference proteome</keyword>
<evidence type="ECO:0000313" key="3">
    <source>
        <dbReference type="Proteomes" id="UP000321291"/>
    </source>
</evidence>
<dbReference type="EMBL" id="CP042434">
    <property type="protein sequence ID" value="QEC72795.1"/>
    <property type="molecule type" value="Genomic_DNA"/>
</dbReference>
<dbReference type="Proteomes" id="UP000321291">
    <property type="component" value="Chromosome"/>
</dbReference>
<protein>
    <submittedName>
        <fullName evidence="2">Phosphatidylinositol kinase</fullName>
    </submittedName>
</protein>
<sequence length="116" mass="13599">MRGLVYYNNEFAGIIEKTPNDIYVFRYDDIYFMNPEMPQISVTLPKKKQEYRSAFLFSFFSGLLAEGVNKELQCKYFKIDPEDEFTRLLLTGNENPIGAVIVKQESDLKIPRNRID</sequence>
<dbReference type="RefSeq" id="WP_146783908.1">
    <property type="nucleotide sequence ID" value="NZ_CP042434.1"/>
</dbReference>
<gene>
    <name evidence="2" type="ORF">FSB73_15025</name>
</gene>
<keyword evidence="2" id="KW-0418">Kinase</keyword>
<dbReference type="NCBIfam" id="TIGR03071">
    <property type="entry name" value="couple_hipA"/>
    <property type="match status" value="1"/>
</dbReference>
<dbReference type="InterPro" id="IPR017508">
    <property type="entry name" value="HipA_N1"/>
</dbReference>
<feature type="domain" description="HipA N-terminal subdomain 1" evidence="1">
    <location>
        <begin position="5"/>
        <end position="102"/>
    </location>
</feature>
<dbReference type="AlphaFoldDB" id="A0A5B8VQC4"/>
<accession>A0A5B8VQC4</accession>
<proteinExistence type="predicted"/>
<dbReference type="Pfam" id="PF13657">
    <property type="entry name" value="Couple_hipA"/>
    <property type="match status" value="1"/>
</dbReference>
<keyword evidence="2" id="KW-0808">Transferase</keyword>
<name>A0A5B8VQC4_9BACT</name>
<dbReference type="OrthoDB" id="196808at2"/>
<dbReference type="GO" id="GO:0016301">
    <property type="term" value="F:kinase activity"/>
    <property type="evidence" value="ECO:0007669"/>
    <property type="project" value="UniProtKB-KW"/>
</dbReference>
<dbReference type="KEGG" id="agi:FSB73_15025"/>
<evidence type="ECO:0000259" key="1">
    <source>
        <dbReference type="Pfam" id="PF13657"/>
    </source>
</evidence>
<organism evidence="2 3">
    <name type="scientific">Arachidicoccus ginsenosidivorans</name>
    <dbReference type="NCBI Taxonomy" id="496057"/>
    <lineage>
        <taxon>Bacteria</taxon>
        <taxon>Pseudomonadati</taxon>
        <taxon>Bacteroidota</taxon>
        <taxon>Chitinophagia</taxon>
        <taxon>Chitinophagales</taxon>
        <taxon>Chitinophagaceae</taxon>
        <taxon>Arachidicoccus</taxon>
    </lineage>
</organism>
<reference evidence="2 3" key="1">
    <citation type="journal article" date="2017" name="Int. J. Syst. Evol. Microbiol.">
        <title>Arachidicoccus ginsenosidivorans sp. nov., with ginsenoside-converting activity isolated from ginseng cultivating soil.</title>
        <authorList>
            <person name="Siddiqi M.Z."/>
            <person name="Aslam Z."/>
            <person name="Im W.T."/>
        </authorList>
    </citation>
    <scope>NUCLEOTIDE SEQUENCE [LARGE SCALE GENOMIC DNA]</scope>
    <source>
        <strain evidence="2 3">Gsoil 809</strain>
    </source>
</reference>